<sequence length="602" mass="65055">MDMKYNKKTLGLSILALFVAVVVVSTAVYVTQKEETPAGDHSSGTTMSSSAKAVEAVCKPTLHKEVCMAKLSAATNSTDTKDLVEVAFNVTVQEISDVMAKSKLLRNAAKDPRTSKAFDVCHDLLEDSIDDIKRALNRLTDYASAATNLDLFMNDIKIWLSGALTFENTCLDGFLGTQGDSGDKMKQLLVTAQQLTGNTLEMVDEIHQALTALDIQGLNRKLLVVNSKKWPTFLPTGWWNSDDEITLRRSMLLESGSDYSKAADVIVAKDGSGKYTTINEALNDIPLESTKPFVIYIKSGVYAEHVVLEKKMTNVVFVGDGPTITKISGDRSYVSGYQTSETATLTIKGDGFIGKDIGVENTAGPSSHQAVALRVQADRAMFFNCQIDGNQDTLYVHAHRQFYRDCTITGTIDFIFGNAAAVFQNCSLIIRRPLVTDGSSQSCMVTAQGRSQADEPTGIVIVDSSITASPEYLSSTAPIVSFLGRPWRQYARVVIMNTKIDVRISPEGWAPFQGTFGLEDCWYGEFGNSGEGADVSGRAKWAGIKGAISEEVAEGFLPGNFILGDSWIPLTALPYAPGFMQGGGASGGHGWASVPAPSPEHY</sequence>
<keyword evidence="9 17" id="KW-0378">Hydrolase</keyword>
<evidence type="ECO:0000256" key="15">
    <source>
        <dbReference type="ARBA" id="ARBA00057335"/>
    </source>
</evidence>
<dbReference type="AlphaFoldDB" id="A0AAV0FEE0"/>
<evidence type="ECO:0000256" key="7">
    <source>
        <dbReference type="ARBA" id="ARBA00022525"/>
    </source>
</evidence>
<dbReference type="GO" id="GO:0004857">
    <property type="term" value="F:enzyme inhibitor activity"/>
    <property type="evidence" value="ECO:0007669"/>
    <property type="project" value="InterPro"/>
</dbReference>
<accession>A0AAV0FEE0</accession>
<evidence type="ECO:0000313" key="20">
    <source>
        <dbReference type="Proteomes" id="UP001152523"/>
    </source>
</evidence>
<evidence type="ECO:0000256" key="17">
    <source>
        <dbReference type="RuleBase" id="RU000589"/>
    </source>
</evidence>
<evidence type="ECO:0000256" key="11">
    <source>
        <dbReference type="ARBA" id="ARBA00023157"/>
    </source>
</evidence>
<keyword evidence="20" id="KW-1185">Reference proteome</keyword>
<evidence type="ECO:0000256" key="5">
    <source>
        <dbReference type="ARBA" id="ARBA00013229"/>
    </source>
</evidence>
<dbReference type="PANTHER" id="PTHR31707">
    <property type="entry name" value="PECTINESTERASE"/>
    <property type="match status" value="1"/>
</dbReference>
<feature type="active site" evidence="16">
    <location>
        <position position="413"/>
    </location>
</feature>
<comment type="pathway">
    <text evidence="2 17">Glycan metabolism; pectin degradation; 2-dehydro-3-deoxy-D-gluconate from pectin: step 1/5.</text>
</comment>
<comment type="function">
    <text evidence="15">Acts in the modification of cell walls via demethylesterification of cell wall pectin.</text>
</comment>
<dbReference type="Proteomes" id="UP001152523">
    <property type="component" value="Unassembled WGS sequence"/>
</dbReference>
<dbReference type="EC" id="3.1.1.11" evidence="5 17"/>
<evidence type="ECO:0000256" key="13">
    <source>
        <dbReference type="ARBA" id="ARBA00023316"/>
    </source>
</evidence>
<dbReference type="InterPro" id="IPR011050">
    <property type="entry name" value="Pectin_lyase_fold/virulence"/>
</dbReference>
<dbReference type="SMART" id="SM00856">
    <property type="entry name" value="PMEI"/>
    <property type="match status" value="1"/>
</dbReference>
<evidence type="ECO:0000256" key="6">
    <source>
        <dbReference type="ARBA" id="ARBA00022512"/>
    </source>
</evidence>
<evidence type="ECO:0000256" key="14">
    <source>
        <dbReference type="ARBA" id="ARBA00047928"/>
    </source>
</evidence>
<evidence type="ECO:0000256" key="16">
    <source>
        <dbReference type="PROSITE-ProRule" id="PRU10040"/>
    </source>
</evidence>
<dbReference type="GO" id="GO:0030599">
    <property type="term" value="F:pectinesterase activity"/>
    <property type="evidence" value="ECO:0007669"/>
    <property type="project" value="UniProtKB-UniRule"/>
</dbReference>
<evidence type="ECO:0000256" key="1">
    <source>
        <dbReference type="ARBA" id="ARBA00004191"/>
    </source>
</evidence>
<dbReference type="InterPro" id="IPR033131">
    <property type="entry name" value="Pectinesterase_Asp_AS"/>
</dbReference>
<gene>
    <name evidence="19" type="ORF">CEPIT_LOCUS33284</name>
</gene>
<evidence type="ECO:0000256" key="3">
    <source>
        <dbReference type="ARBA" id="ARBA00006027"/>
    </source>
</evidence>
<dbReference type="InterPro" id="IPR012334">
    <property type="entry name" value="Pectin_lyas_fold"/>
</dbReference>
<proteinExistence type="inferred from homology"/>
<dbReference type="GO" id="GO:0042545">
    <property type="term" value="P:cell wall modification"/>
    <property type="evidence" value="ECO:0007669"/>
    <property type="project" value="UniProtKB-UniRule"/>
</dbReference>
<evidence type="ECO:0000256" key="2">
    <source>
        <dbReference type="ARBA" id="ARBA00005184"/>
    </source>
</evidence>
<comment type="subcellular location">
    <subcellularLocation>
        <location evidence="1">Secreted</location>
        <location evidence="1">Cell wall</location>
    </subcellularLocation>
</comment>
<evidence type="ECO:0000313" key="19">
    <source>
        <dbReference type="EMBL" id="CAH9133881.1"/>
    </source>
</evidence>
<dbReference type="PROSITE" id="PS00503">
    <property type="entry name" value="PECTINESTERASE_2"/>
    <property type="match status" value="1"/>
</dbReference>
<comment type="similarity">
    <text evidence="4">In the C-terminal section; belongs to the pectinesterase family.</text>
</comment>
<dbReference type="GO" id="GO:0045490">
    <property type="term" value="P:pectin catabolic process"/>
    <property type="evidence" value="ECO:0007669"/>
    <property type="project" value="UniProtKB-UniRule"/>
</dbReference>
<feature type="domain" description="Pectinesterase inhibitor" evidence="18">
    <location>
        <begin position="49"/>
        <end position="202"/>
    </location>
</feature>
<comment type="catalytic activity">
    <reaction evidence="14 17">
        <text>[(1-&gt;4)-alpha-D-galacturonosyl methyl ester](n) + n H2O = [(1-&gt;4)-alpha-D-galacturonosyl](n) + n methanol + n H(+)</text>
        <dbReference type="Rhea" id="RHEA:22380"/>
        <dbReference type="Rhea" id="RHEA-COMP:14570"/>
        <dbReference type="Rhea" id="RHEA-COMP:14573"/>
        <dbReference type="ChEBI" id="CHEBI:15377"/>
        <dbReference type="ChEBI" id="CHEBI:15378"/>
        <dbReference type="ChEBI" id="CHEBI:17790"/>
        <dbReference type="ChEBI" id="CHEBI:140522"/>
        <dbReference type="ChEBI" id="CHEBI:140523"/>
        <dbReference type="EC" id="3.1.1.11"/>
    </reaction>
</comment>
<organism evidence="19 20">
    <name type="scientific">Cuscuta epithymum</name>
    <dbReference type="NCBI Taxonomy" id="186058"/>
    <lineage>
        <taxon>Eukaryota</taxon>
        <taxon>Viridiplantae</taxon>
        <taxon>Streptophyta</taxon>
        <taxon>Embryophyta</taxon>
        <taxon>Tracheophyta</taxon>
        <taxon>Spermatophyta</taxon>
        <taxon>Magnoliopsida</taxon>
        <taxon>eudicotyledons</taxon>
        <taxon>Gunneridae</taxon>
        <taxon>Pentapetalae</taxon>
        <taxon>asterids</taxon>
        <taxon>lamiids</taxon>
        <taxon>Solanales</taxon>
        <taxon>Convolvulaceae</taxon>
        <taxon>Cuscuteae</taxon>
        <taxon>Cuscuta</taxon>
        <taxon>Cuscuta subgen. Cuscuta</taxon>
    </lineage>
</organism>
<dbReference type="FunFam" id="2.160.20.10:FF:000001">
    <property type="entry name" value="Pectinesterase"/>
    <property type="match status" value="1"/>
</dbReference>
<comment type="caution">
    <text evidence="19">The sequence shown here is derived from an EMBL/GenBank/DDBJ whole genome shotgun (WGS) entry which is preliminary data.</text>
</comment>
<dbReference type="InterPro" id="IPR000070">
    <property type="entry name" value="Pectinesterase_cat"/>
</dbReference>
<dbReference type="Pfam" id="PF04043">
    <property type="entry name" value="PMEI"/>
    <property type="match status" value="1"/>
</dbReference>
<evidence type="ECO:0000259" key="18">
    <source>
        <dbReference type="SMART" id="SM00856"/>
    </source>
</evidence>
<keyword evidence="6" id="KW-0134">Cell wall</keyword>
<keyword evidence="8" id="KW-0732">Signal</keyword>
<evidence type="ECO:0000256" key="4">
    <source>
        <dbReference type="ARBA" id="ARBA00007786"/>
    </source>
</evidence>
<protein>
    <recommendedName>
        <fullName evidence="5 17">Pectinesterase</fullName>
        <ecNumber evidence="5 17">3.1.1.11</ecNumber>
    </recommendedName>
</protein>
<dbReference type="Pfam" id="PF01095">
    <property type="entry name" value="Pectinesterase"/>
    <property type="match status" value="1"/>
</dbReference>
<dbReference type="SUPFAM" id="SSF51126">
    <property type="entry name" value="Pectin lyase-like"/>
    <property type="match status" value="1"/>
</dbReference>
<reference evidence="19" key="1">
    <citation type="submission" date="2022-07" db="EMBL/GenBank/DDBJ databases">
        <authorList>
            <person name="Macas J."/>
            <person name="Novak P."/>
            <person name="Neumann P."/>
        </authorList>
    </citation>
    <scope>NUCLEOTIDE SEQUENCE</scope>
</reference>
<keyword evidence="11" id="KW-1015">Disulfide bond</keyword>
<dbReference type="InterPro" id="IPR006501">
    <property type="entry name" value="Pectinesterase_inhib_dom"/>
</dbReference>
<name>A0AAV0FEE0_9ASTE</name>
<dbReference type="InterPro" id="IPR035513">
    <property type="entry name" value="Invertase/methylesterase_inhib"/>
</dbReference>
<evidence type="ECO:0000256" key="10">
    <source>
        <dbReference type="ARBA" id="ARBA00023085"/>
    </source>
</evidence>
<keyword evidence="12" id="KW-0325">Glycoprotein</keyword>
<keyword evidence="10 17" id="KW-0063">Aspartyl esterase</keyword>
<dbReference type="SUPFAM" id="SSF101148">
    <property type="entry name" value="Plant invertase/pectin methylesterase inhibitor"/>
    <property type="match status" value="1"/>
</dbReference>
<dbReference type="Gene3D" id="1.20.140.40">
    <property type="entry name" value="Invertase/pectin methylesterase inhibitor family protein"/>
    <property type="match status" value="1"/>
</dbReference>
<evidence type="ECO:0000256" key="9">
    <source>
        <dbReference type="ARBA" id="ARBA00022801"/>
    </source>
</evidence>
<evidence type="ECO:0000256" key="12">
    <source>
        <dbReference type="ARBA" id="ARBA00023180"/>
    </source>
</evidence>
<dbReference type="CDD" id="cd15798">
    <property type="entry name" value="PMEI-like_3"/>
    <property type="match status" value="1"/>
</dbReference>
<keyword evidence="13" id="KW-0961">Cell wall biogenesis/degradation</keyword>
<evidence type="ECO:0000256" key="8">
    <source>
        <dbReference type="ARBA" id="ARBA00022729"/>
    </source>
</evidence>
<comment type="similarity">
    <text evidence="3">In the N-terminal section; belongs to the PMEI family.</text>
</comment>
<dbReference type="NCBIfam" id="TIGR01614">
    <property type="entry name" value="PME_inhib"/>
    <property type="match status" value="1"/>
</dbReference>
<keyword evidence="7" id="KW-0964">Secreted</keyword>
<dbReference type="Gene3D" id="2.160.20.10">
    <property type="entry name" value="Single-stranded right-handed beta-helix, Pectin lyase-like"/>
    <property type="match status" value="1"/>
</dbReference>
<dbReference type="EMBL" id="CAMAPF010000978">
    <property type="protein sequence ID" value="CAH9133881.1"/>
    <property type="molecule type" value="Genomic_DNA"/>
</dbReference>
<dbReference type="FunFam" id="1.20.140.40:FF:000001">
    <property type="entry name" value="Pectinesterase"/>
    <property type="match status" value="1"/>
</dbReference>